<comment type="caution">
    <text evidence="1">The sequence shown here is derived from an EMBL/GenBank/DDBJ whole genome shotgun (WGS) entry which is preliminary data.</text>
</comment>
<evidence type="ECO:0000313" key="1">
    <source>
        <dbReference type="EMBL" id="PAB00497.1"/>
    </source>
</evidence>
<organism evidence="1 2">
    <name type="scientific">Enterococcus canintestini</name>
    <dbReference type="NCBI Taxonomy" id="317010"/>
    <lineage>
        <taxon>Bacteria</taxon>
        <taxon>Bacillati</taxon>
        <taxon>Bacillota</taxon>
        <taxon>Bacilli</taxon>
        <taxon>Lactobacillales</taxon>
        <taxon>Enterococcaceae</taxon>
        <taxon>Enterococcus</taxon>
    </lineage>
</organism>
<dbReference type="EMBL" id="LHUG01000006">
    <property type="protein sequence ID" value="PAB00497.1"/>
    <property type="molecule type" value="Genomic_DNA"/>
</dbReference>
<dbReference type="AlphaFoldDB" id="A0A267HQJ6"/>
<accession>A0A267HQJ6</accession>
<dbReference type="Proteomes" id="UP000216797">
    <property type="component" value="Unassembled WGS sequence"/>
</dbReference>
<reference evidence="1 2" key="1">
    <citation type="submission" date="2015-08" db="EMBL/GenBank/DDBJ databases">
        <title>Enterococcus genome sequence.</title>
        <authorList>
            <person name="Acedo J.Z."/>
            <person name="Vederas J.C."/>
        </authorList>
    </citation>
    <scope>NUCLEOTIDE SEQUENCE [LARGE SCALE GENOMIC DNA]</scope>
    <source>
        <strain evidence="1 2">49</strain>
    </source>
</reference>
<evidence type="ECO:0000313" key="2">
    <source>
        <dbReference type="Proteomes" id="UP000216797"/>
    </source>
</evidence>
<name>A0A267HQJ6_9ENTE</name>
<proteinExistence type="predicted"/>
<keyword evidence="2" id="KW-1185">Reference proteome</keyword>
<sequence length="89" mass="10689">MLISQHLLFNNKEMGIALNKGRKIFKFNWTRYLLVNMRENGCTIVKKMVILTVERAFFDDLFPLLKKKTLTKNLFHKGDRLIWKKKIFT</sequence>
<protein>
    <submittedName>
        <fullName evidence="1">Uncharacterized protein</fullName>
    </submittedName>
</protein>
<gene>
    <name evidence="1" type="ORF">AKL21_08380</name>
</gene>